<dbReference type="AlphaFoldDB" id="A0A9P7G6U2"/>
<comment type="caution">
    <text evidence="1">The sequence shown here is derived from an EMBL/GenBank/DDBJ whole genome shotgun (WGS) entry which is preliminary data.</text>
</comment>
<evidence type="ECO:0000313" key="2">
    <source>
        <dbReference type="Proteomes" id="UP000775547"/>
    </source>
</evidence>
<organism evidence="1 2">
    <name type="scientific">Asterophora parasitica</name>
    <dbReference type="NCBI Taxonomy" id="117018"/>
    <lineage>
        <taxon>Eukaryota</taxon>
        <taxon>Fungi</taxon>
        <taxon>Dikarya</taxon>
        <taxon>Basidiomycota</taxon>
        <taxon>Agaricomycotina</taxon>
        <taxon>Agaricomycetes</taxon>
        <taxon>Agaricomycetidae</taxon>
        <taxon>Agaricales</taxon>
        <taxon>Tricholomatineae</taxon>
        <taxon>Lyophyllaceae</taxon>
        <taxon>Asterophora</taxon>
    </lineage>
</organism>
<dbReference type="EMBL" id="JABCKV010000251">
    <property type="protein sequence ID" value="KAG5641767.1"/>
    <property type="molecule type" value="Genomic_DNA"/>
</dbReference>
<accession>A0A9P7G6U2</accession>
<evidence type="ECO:0000313" key="1">
    <source>
        <dbReference type="EMBL" id="KAG5641767.1"/>
    </source>
</evidence>
<gene>
    <name evidence="1" type="ORF">DXG03_004262</name>
</gene>
<name>A0A9P7G6U2_9AGAR</name>
<reference evidence="1" key="2">
    <citation type="submission" date="2021-10" db="EMBL/GenBank/DDBJ databases">
        <title>Phylogenomics reveals ancestral predisposition of the termite-cultivated fungus Termitomyces towards a domesticated lifestyle.</title>
        <authorList>
            <person name="Auxier B."/>
            <person name="Grum-Grzhimaylo A."/>
            <person name="Cardenas M.E."/>
            <person name="Lodge J.D."/>
            <person name="Laessoe T."/>
            <person name="Pedersen O."/>
            <person name="Smith M.E."/>
            <person name="Kuyper T.W."/>
            <person name="Franco-Molano E.A."/>
            <person name="Baroni T.J."/>
            <person name="Aanen D.K."/>
        </authorList>
    </citation>
    <scope>NUCLEOTIDE SEQUENCE</scope>
    <source>
        <strain evidence="1">AP01</strain>
        <tissue evidence="1">Mycelium</tissue>
    </source>
</reference>
<protein>
    <submittedName>
        <fullName evidence="1">Uncharacterized protein</fullName>
    </submittedName>
</protein>
<proteinExistence type="predicted"/>
<sequence length="103" mass="11858">MPPTQPAFIYSRDTLLNLVNSPLSRLPIEVREKLRVEVPEIITNRKQRKAIEYHKQLVDNTALAARRSRPSARPIERKRNAPHVVDRVWRHAQPIVTPIALAA</sequence>
<reference evidence="1" key="1">
    <citation type="submission" date="2020-07" db="EMBL/GenBank/DDBJ databases">
        <authorList>
            <person name="Nieuwenhuis M."/>
            <person name="Van De Peppel L.J.J."/>
        </authorList>
    </citation>
    <scope>NUCLEOTIDE SEQUENCE</scope>
    <source>
        <strain evidence="1">AP01</strain>
        <tissue evidence="1">Mycelium</tissue>
    </source>
</reference>
<keyword evidence="2" id="KW-1185">Reference proteome</keyword>
<dbReference type="OrthoDB" id="2972209at2759"/>
<dbReference type="Proteomes" id="UP000775547">
    <property type="component" value="Unassembled WGS sequence"/>
</dbReference>